<evidence type="ECO:0000313" key="4">
    <source>
        <dbReference type="Proteomes" id="UP000662939"/>
    </source>
</evidence>
<proteinExistence type="predicted"/>
<protein>
    <submittedName>
        <fullName evidence="3">M23 family metallopeptidase</fullName>
    </submittedName>
</protein>
<dbReference type="KEGG" id="nav:JQS30_13370"/>
<dbReference type="Proteomes" id="UP000662939">
    <property type="component" value="Chromosome"/>
</dbReference>
<evidence type="ECO:0000313" key="3">
    <source>
        <dbReference type="EMBL" id="QSB04746.1"/>
    </source>
</evidence>
<feature type="region of interest" description="Disordered" evidence="1">
    <location>
        <begin position="103"/>
        <end position="136"/>
    </location>
</feature>
<feature type="domain" description="M23ase beta-sheet core" evidence="2">
    <location>
        <begin position="168"/>
        <end position="262"/>
    </location>
</feature>
<sequence length="276" mass="29590">MDEFPNLDVAPLRRHAARPHRLRGQHRASWTDELAPLLNNNQRRYAAVVSTAVIGASAVVLGSAAALPDSQPGPTQGDLDISYLVNAAEPGADVEGVRFPATAVTGSDHEPSTNRAETEQRPQADQDGAEVEPSDISPIAIQPSQVQWTSMVDEVRLTSLFGPRWGRSHNGIDLDGVRGTPIYAVSPGVVTKAGWAGGFGKLIVIDHGDGHETYYAHASALHVAEGDEVEAGQHIMDMGNTGYSFGDHLHFEIHMDGQPVDPLPHLRQLGLDLEST</sequence>
<feature type="compositionally biased region" description="Basic and acidic residues" evidence="1">
    <location>
        <begin position="107"/>
        <end position="124"/>
    </location>
</feature>
<dbReference type="InterPro" id="IPR016047">
    <property type="entry name" value="M23ase_b-sheet_dom"/>
</dbReference>
<organism evidence="3 4">
    <name type="scientific">Natronoglycomyces albus</name>
    <dbReference type="NCBI Taxonomy" id="2811108"/>
    <lineage>
        <taxon>Bacteria</taxon>
        <taxon>Bacillati</taxon>
        <taxon>Actinomycetota</taxon>
        <taxon>Actinomycetes</taxon>
        <taxon>Glycomycetales</taxon>
        <taxon>Glycomycetaceae</taxon>
        <taxon>Natronoglycomyces</taxon>
    </lineage>
</organism>
<dbReference type="AlphaFoldDB" id="A0A895XQB6"/>
<dbReference type="Pfam" id="PF01551">
    <property type="entry name" value="Peptidase_M23"/>
    <property type="match status" value="1"/>
</dbReference>
<dbReference type="Gene3D" id="2.70.70.10">
    <property type="entry name" value="Glucose Permease (Domain IIA)"/>
    <property type="match status" value="1"/>
</dbReference>
<keyword evidence="4" id="KW-1185">Reference proteome</keyword>
<dbReference type="EMBL" id="CP070496">
    <property type="protein sequence ID" value="QSB04746.1"/>
    <property type="molecule type" value="Genomic_DNA"/>
</dbReference>
<dbReference type="InterPro" id="IPR050570">
    <property type="entry name" value="Cell_wall_metabolism_enzyme"/>
</dbReference>
<dbReference type="PANTHER" id="PTHR21666:SF270">
    <property type="entry name" value="MUREIN HYDROLASE ACTIVATOR ENVC"/>
    <property type="match status" value="1"/>
</dbReference>
<evidence type="ECO:0000256" key="1">
    <source>
        <dbReference type="SAM" id="MobiDB-lite"/>
    </source>
</evidence>
<accession>A0A895XQB6</accession>
<evidence type="ECO:0000259" key="2">
    <source>
        <dbReference type="Pfam" id="PF01551"/>
    </source>
</evidence>
<dbReference type="CDD" id="cd12797">
    <property type="entry name" value="M23_peptidase"/>
    <property type="match status" value="1"/>
</dbReference>
<dbReference type="PANTHER" id="PTHR21666">
    <property type="entry name" value="PEPTIDASE-RELATED"/>
    <property type="match status" value="1"/>
</dbReference>
<dbReference type="RefSeq" id="WP_213170743.1">
    <property type="nucleotide sequence ID" value="NZ_CP070496.1"/>
</dbReference>
<name>A0A895XQB6_9ACTN</name>
<gene>
    <name evidence="3" type="ORF">JQS30_13370</name>
</gene>
<dbReference type="InterPro" id="IPR011055">
    <property type="entry name" value="Dup_hybrid_motif"/>
</dbReference>
<reference evidence="3" key="1">
    <citation type="submission" date="2021-02" db="EMBL/GenBank/DDBJ databases">
        <title>Natronoglycomyces albus gen. nov., sp. nov, a haloalkaliphilic actinobacterium from a soda solonchak soil.</title>
        <authorList>
            <person name="Sorokin D.Y."/>
            <person name="Khijniak T.V."/>
            <person name="Zakharycheva A.P."/>
            <person name="Boueva O.V."/>
            <person name="Ariskina E.V."/>
            <person name="Hahnke R.L."/>
            <person name="Bunk B."/>
            <person name="Sproer C."/>
            <person name="Schumann P."/>
            <person name="Evtushenko L.I."/>
            <person name="Kublanov I.V."/>
        </authorList>
    </citation>
    <scope>NUCLEOTIDE SEQUENCE</scope>
    <source>
        <strain evidence="3">DSM 106290</strain>
    </source>
</reference>
<dbReference type="GO" id="GO:0004222">
    <property type="term" value="F:metalloendopeptidase activity"/>
    <property type="evidence" value="ECO:0007669"/>
    <property type="project" value="TreeGrafter"/>
</dbReference>
<dbReference type="SUPFAM" id="SSF51261">
    <property type="entry name" value="Duplicated hybrid motif"/>
    <property type="match status" value="1"/>
</dbReference>